<name>A0A0C9SE85_AMBAM</name>
<reference evidence="1" key="1">
    <citation type="journal article" date="2015" name="PLoS ONE">
        <title>An Insight into the Sialome of the Lone Star Tick, Amblyomma americanum, with a Glimpse on Its Time Dependent Gene Expression.</title>
        <authorList>
            <person name="Karim S."/>
            <person name="Ribeiro J.M."/>
        </authorList>
    </citation>
    <scope>NUCLEOTIDE SEQUENCE</scope>
    <source>
        <tissue evidence="1">Salivary gland</tissue>
    </source>
</reference>
<dbReference type="PROSITE" id="PS51257">
    <property type="entry name" value="PROKAR_LIPOPROTEIN"/>
    <property type="match status" value="1"/>
</dbReference>
<organism evidence="1">
    <name type="scientific">Amblyomma americanum</name>
    <name type="common">Lone star tick</name>
    <dbReference type="NCBI Taxonomy" id="6943"/>
    <lineage>
        <taxon>Eukaryota</taxon>
        <taxon>Metazoa</taxon>
        <taxon>Ecdysozoa</taxon>
        <taxon>Arthropoda</taxon>
        <taxon>Chelicerata</taxon>
        <taxon>Arachnida</taxon>
        <taxon>Acari</taxon>
        <taxon>Parasitiformes</taxon>
        <taxon>Ixodida</taxon>
        <taxon>Ixodoidea</taxon>
        <taxon>Ixodidae</taxon>
        <taxon>Amblyomminae</taxon>
        <taxon>Amblyomma</taxon>
    </lineage>
</organism>
<dbReference type="EMBL" id="GBZX01000238">
    <property type="protein sequence ID" value="JAG92502.1"/>
    <property type="molecule type" value="mRNA"/>
</dbReference>
<proteinExistence type="evidence at transcript level"/>
<accession>A0A0C9SE85</accession>
<sequence length="204" mass="23182">MGMERTFTGGLMEKNSFLLGFLLACIAAFPSYAAENIKKIGIKEFLDTGEMIWTTNKTFDPWDLGMRCKVDIKNNSLLDTVHFTRYNLEARTRWQGVTLEGKFSYWDEDRKPGDPYDVMDITQVNQNFRRYAGARVQSREILEHSSPDMSCGVFTVISNGFGARFRCPPRWETDTAAVEGSGIISTTWKSLHLNREVTPDLSVA</sequence>
<evidence type="ECO:0000313" key="1">
    <source>
        <dbReference type="EMBL" id="JAG92502.1"/>
    </source>
</evidence>
<dbReference type="AlphaFoldDB" id="A0A0C9SE85"/>
<protein>
    <submittedName>
        <fullName evidence="1">Uncharacterized protein</fullName>
    </submittedName>
</protein>